<dbReference type="SUPFAM" id="SSF56281">
    <property type="entry name" value="Metallo-hydrolase/oxidoreductase"/>
    <property type="match status" value="1"/>
</dbReference>
<dbReference type="GO" id="GO:0050313">
    <property type="term" value="F:sulfur dioxygenase activity"/>
    <property type="evidence" value="ECO:0007669"/>
    <property type="project" value="InterPro"/>
</dbReference>
<evidence type="ECO:0000313" key="4">
    <source>
        <dbReference type="Proteomes" id="UP000315753"/>
    </source>
</evidence>
<dbReference type="InterPro" id="IPR001279">
    <property type="entry name" value="Metallo-B-lactamas"/>
</dbReference>
<dbReference type="InterPro" id="IPR001763">
    <property type="entry name" value="Rhodanese-like_dom"/>
</dbReference>
<dbReference type="AlphaFoldDB" id="A0A540UZ16"/>
<organism evidence="3 4">
    <name type="scientific">Ureibacillus terrenus</name>
    <dbReference type="NCBI Taxonomy" id="118246"/>
    <lineage>
        <taxon>Bacteria</taxon>
        <taxon>Bacillati</taxon>
        <taxon>Bacillota</taxon>
        <taxon>Bacilli</taxon>
        <taxon>Bacillales</taxon>
        <taxon>Caryophanaceae</taxon>
        <taxon>Ureibacillus</taxon>
    </lineage>
</organism>
<keyword evidence="3" id="KW-0378">Hydrolase</keyword>
<keyword evidence="1" id="KW-0479">Metal-binding</keyword>
<dbReference type="PANTHER" id="PTHR43084">
    <property type="entry name" value="PERSULFIDE DIOXYGENASE ETHE1"/>
    <property type="match status" value="1"/>
</dbReference>
<proteinExistence type="predicted"/>
<dbReference type="Pfam" id="PF00753">
    <property type="entry name" value="Lactamase_B"/>
    <property type="match status" value="1"/>
</dbReference>
<dbReference type="InterPro" id="IPR036866">
    <property type="entry name" value="RibonucZ/Hydroxyglut_hydro"/>
</dbReference>
<dbReference type="Gene3D" id="3.60.15.10">
    <property type="entry name" value="Ribonuclease Z/Hydroxyacylglutathione hydrolase-like"/>
    <property type="match status" value="1"/>
</dbReference>
<dbReference type="GO" id="GO:0046872">
    <property type="term" value="F:metal ion binding"/>
    <property type="evidence" value="ECO:0007669"/>
    <property type="project" value="UniProtKB-KW"/>
</dbReference>
<dbReference type="InterPro" id="IPR051682">
    <property type="entry name" value="Mito_Persulfide_Diox"/>
</dbReference>
<feature type="domain" description="Rhodanese" evidence="2">
    <location>
        <begin position="381"/>
        <end position="468"/>
    </location>
</feature>
<dbReference type="PROSITE" id="PS50206">
    <property type="entry name" value="RHODANESE_3"/>
    <property type="match status" value="2"/>
</dbReference>
<sequence>MLLRYFYDEKLAHASYMVGCQQHGKAVVIDPMRNIEPYIEVARKEKLEIVGSLETHIHADFVSGSRELADRFGATLYISDEGDENWKYTNLEGLSYQLLKDGDIIKLGNLTFEVMHTPGHTPEHISFLLTDGAAADKPIGIFTGDFVFVGDIGRPDLLERAAGMAGTAEVGARQMFKSIQRFKELPDYLQVWPAHGAGSACGKALGAVPSSTVGYEKQFNWAMKIENEEEFVKELLRGQPEAPYYFAVMKRVNKIGIELIKNLPEIPFIDSLKEIEKVIKDGFLVIDTRSPKDFSKGFIAGTVNIPLSQSFTTWAGWIVDYNQPIYVLTNPTDIEEVLIALRSIGIDKIAGFADVKGMLSQSNKLCSYENITPMEARTLLSEGKAQIVDVRNLSEYEEGHIDGAKHIMLGTLKNRLDEVPKGKVIMQCRSGARSGIATSILLSKGFKDVVNLDGGYERWVTETQTDAVRN</sequence>
<dbReference type="GO" id="GO:0070813">
    <property type="term" value="P:hydrogen sulfide metabolic process"/>
    <property type="evidence" value="ECO:0007669"/>
    <property type="project" value="TreeGrafter"/>
</dbReference>
<name>A0A540UZ16_9BACL</name>
<dbReference type="SUPFAM" id="SSF52821">
    <property type="entry name" value="Rhodanese/Cell cycle control phosphatase"/>
    <property type="match status" value="2"/>
</dbReference>
<dbReference type="InterPro" id="IPR044528">
    <property type="entry name" value="POD-like_MBL-fold"/>
</dbReference>
<gene>
    <name evidence="3" type="ORF">FKZ59_11915</name>
</gene>
<dbReference type="SMART" id="SM00849">
    <property type="entry name" value="Lactamase_B"/>
    <property type="match status" value="1"/>
</dbReference>
<dbReference type="SMART" id="SM00450">
    <property type="entry name" value="RHOD"/>
    <property type="match status" value="1"/>
</dbReference>
<dbReference type="CDD" id="cd07724">
    <property type="entry name" value="POD-like_MBL-fold"/>
    <property type="match status" value="1"/>
</dbReference>
<dbReference type="RefSeq" id="WP_141602984.1">
    <property type="nucleotide sequence ID" value="NZ_JARMSB010000020.1"/>
</dbReference>
<dbReference type="GO" id="GO:0006749">
    <property type="term" value="P:glutathione metabolic process"/>
    <property type="evidence" value="ECO:0007669"/>
    <property type="project" value="InterPro"/>
</dbReference>
<accession>A0A540UZ16</accession>
<comment type="caution">
    <text evidence="3">The sequence shown here is derived from an EMBL/GenBank/DDBJ whole genome shotgun (WGS) entry which is preliminary data.</text>
</comment>
<dbReference type="InterPro" id="IPR036873">
    <property type="entry name" value="Rhodanese-like_dom_sf"/>
</dbReference>
<dbReference type="CDD" id="cd00158">
    <property type="entry name" value="RHOD"/>
    <property type="match status" value="1"/>
</dbReference>
<evidence type="ECO:0000256" key="1">
    <source>
        <dbReference type="ARBA" id="ARBA00022723"/>
    </source>
</evidence>
<dbReference type="OrthoDB" id="9784009at2"/>
<dbReference type="Proteomes" id="UP000315753">
    <property type="component" value="Unassembled WGS sequence"/>
</dbReference>
<dbReference type="Pfam" id="PF00581">
    <property type="entry name" value="Rhodanese"/>
    <property type="match status" value="1"/>
</dbReference>
<protein>
    <submittedName>
        <fullName evidence="3">MBL fold metallo-hydrolase</fullName>
    </submittedName>
</protein>
<dbReference type="Gene3D" id="3.40.250.10">
    <property type="entry name" value="Rhodanese-like domain"/>
    <property type="match status" value="2"/>
</dbReference>
<dbReference type="EMBL" id="VIGD01000017">
    <property type="protein sequence ID" value="TQE89732.1"/>
    <property type="molecule type" value="Genomic_DNA"/>
</dbReference>
<dbReference type="PANTHER" id="PTHR43084:SF1">
    <property type="entry name" value="PERSULFIDE DIOXYGENASE ETHE1, MITOCHONDRIAL"/>
    <property type="match status" value="1"/>
</dbReference>
<evidence type="ECO:0000313" key="3">
    <source>
        <dbReference type="EMBL" id="TQE89732.1"/>
    </source>
</evidence>
<keyword evidence="4" id="KW-1185">Reference proteome</keyword>
<dbReference type="FunFam" id="3.60.15.10:FF:000030">
    <property type="entry name" value="Metallo-beta-lactamase family protein"/>
    <property type="match status" value="1"/>
</dbReference>
<dbReference type="FunFam" id="3.40.250.10:FF:000049">
    <property type="entry name" value="Phage shock protein E"/>
    <property type="match status" value="1"/>
</dbReference>
<reference evidence="3 4" key="1">
    <citation type="submission" date="2019-06" db="EMBL/GenBank/DDBJ databases">
        <title>Genome sequence of Ureibacillus terrenus.</title>
        <authorList>
            <person name="Maclea K.S."/>
            <person name="Simoes M."/>
        </authorList>
    </citation>
    <scope>NUCLEOTIDE SEQUENCE [LARGE SCALE GENOMIC DNA]</scope>
    <source>
        <strain evidence="3 4">ATCC BAA-384</strain>
    </source>
</reference>
<feature type="domain" description="Rhodanese" evidence="2">
    <location>
        <begin position="279"/>
        <end position="309"/>
    </location>
</feature>
<evidence type="ECO:0000259" key="2">
    <source>
        <dbReference type="PROSITE" id="PS50206"/>
    </source>
</evidence>
<dbReference type="GO" id="GO:0016787">
    <property type="term" value="F:hydrolase activity"/>
    <property type="evidence" value="ECO:0007669"/>
    <property type="project" value="UniProtKB-KW"/>
</dbReference>